<organism evidence="2 3">
    <name type="scientific">Alkalilimnicola ehrlichii</name>
    <dbReference type="NCBI Taxonomy" id="351052"/>
    <lineage>
        <taxon>Bacteria</taxon>
        <taxon>Pseudomonadati</taxon>
        <taxon>Pseudomonadota</taxon>
        <taxon>Gammaproteobacteria</taxon>
        <taxon>Chromatiales</taxon>
        <taxon>Ectothiorhodospiraceae</taxon>
        <taxon>Alkalilimnicola</taxon>
    </lineage>
</organism>
<dbReference type="EMBL" id="NFZW01000049">
    <property type="protein sequence ID" value="RFA31549.1"/>
    <property type="molecule type" value="Genomic_DNA"/>
</dbReference>
<feature type="transmembrane region" description="Helical" evidence="1">
    <location>
        <begin position="71"/>
        <end position="97"/>
    </location>
</feature>
<dbReference type="AlphaFoldDB" id="A0A3E0WGA3"/>
<dbReference type="Proteomes" id="UP000256763">
    <property type="component" value="Unassembled WGS sequence"/>
</dbReference>
<proteinExistence type="predicted"/>
<reference evidence="3" key="1">
    <citation type="submission" date="2017-05" db="EMBL/GenBank/DDBJ databases">
        <authorList>
            <person name="Sharma S."/>
            <person name="Sidhu C."/>
            <person name="Pinnaka A.K."/>
        </authorList>
    </citation>
    <scope>NUCLEOTIDE SEQUENCE [LARGE SCALE GENOMIC DNA]</scope>
    <source>
        <strain evidence="3">AK93</strain>
    </source>
</reference>
<keyword evidence="3" id="KW-1185">Reference proteome</keyword>
<keyword evidence="1" id="KW-0812">Transmembrane</keyword>
<keyword evidence="1" id="KW-1133">Transmembrane helix</keyword>
<evidence type="ECO:0000313" key="3">
    <source>
        <dbReference type="Proteomes" id="UP000256763"/>
    </source>
</evidence>
<comment type="caution">
    <text evidence="2">The sequence shown here is derived from an EMBL/GenBank/DDBJ whole genome shotgun (WGS) entry which is preliminary data.</text>
</comment>
<protein>
    <submittedName>
        <fullName evidence="2">Uncharacterized protein</fullName>
    </submittedName>
</protein>
<dbReference type="RefSeq" id="WP_116304329.1">
    <property type="nucleotide sequence ID" value="NZ_NFZV01000054.1"/>
</dbReference>
<gene>
    <name evidence="2" type="ORF">CAL65_22275</name>
</gene>
<keyword evidence="1" id="KW-0472">Membrane</keyword>
<evidence type="ECO:0000313" key="2">
    <source>
        <dbReference type="EMBL" id="RFA31549.1"/>
    </source>
</evidence>
<evidence type="ECO:0000256" key="1">
    <source>
        <dbReference type="SAM" id="Phobius"/>
    </source>
</evidence>
<sequence>MITWLQLLPVFPVVWLVLFVVGLVPTVDFNGHYLGGAYSRLDARDGFFWLPTDTRLTLALWAANARLEHAVLFHAVVATNFFAFVLPFLYMILACFLHVRNWFARETVAGLNR</sequence>
<accession>A0A3E0WGA3</accession>
<name>A0A3E0WGA3_9GAMM</name>
<feature type="transmembrane region" description="Helical" evidence="1">
    <location>
        <begin position="7"/>
        <end position="27"/>
    </location>
</feature>